<keyword evidence="3 5" id="KW-0285">Flavoprotein</keyword>
<dbReference type="Pfam" id="PF00441">
    <property type="entry name" value="Acyl-CoA_dh_1"/>
    <property type="match status" value="1"/>
</dbReference>
<evidence type="ECO:0000256" key="5">
    <source>
        <dbReference type="RuleBase" id="RU362125"/>
    </source>
</evidence>
<evidence type="ECO:0000313" key="9">
    <source>
        <dbReference type="EMBL" id="MCO6049167.1"/>
    </source>
</evidence>
<sequence length="548" mass="59005">MTSLPPRTHLDTHEVFNQPAPLEDVNLYDGDPLLRRAVCEAGGADHQTGLSALGAQAGSAEAIALGVEANRNPPQLKVFDRFGQRLDEVAFHPAYHRLMRMGLEAGVSSRAWTHPQGGHVTHAALLFLMSQAESGVTCPMSMTYAAVPTLRRAGSTLGHPWLERIMAGVYDPAIAPIEAKRGVTLGMAITEKQGGSDVRAGTTRAARQADGSYALVGHKWFCSAPMSDGFLSLAQTENGLSCFLVPRWLPNRTRNGIAIQRLKDKLGDRANASSEIEYRNAQAFLIGEEGRGVSTIVAMISHTRLDCAVASASLMRQSLSLAIHHADGRSAFGRKLIDQPLMRAVLADLALEVEAAIALAFRTAQSIDGTIAGDTRETTLSRLLTPVAKFWVCKRCPTVVAEAMEVHGGAGYVEESLLPRLFRASPLNAIWEGSGNVIALDILRAFSREPALADALRKELRDLARLGPTATEGLLQLETGLAAADNQRRARRLAEILAVLLASATLQRWGREASAKAFLETRLEGHTLFGAAVDRVPDALVDEARIGF</sequence>
<dbReference type="Pfam" id="PF02770">
    <property type="entry name" value="Acyl-CoA_dh_M"/>
    <property type="match status" value="1"/>
</dbReference>
<evidence type="ECO:0000259" key="8">
    <source>
        <dbReference type="Pfam" id="PF18158"/>
    </source>
</evidence>
<dbReference type="SUPFAM" id="SSF56645">
    <property type="entry name" value="Acyl-CoA dehydrogenase NM domain-like"/>
    <property type="match status" value="1"/>
</dbReference>
<dbReference type="InterPro" id="IPR006091">
    <property type="entry name" value="Acyl-CoA_Oxase/DH_mid-dom"/>
</dbReference>
<comment type="cofactor">
    <cofactor evidence="1 5">
        <name>FAD</name>
        <dbReference type="ChEBI" id="CHEBI:57692"/>
    </cofactor>
</comment>
<dbReference type="InterPro" id="IPR009100">
    <property type="entry name" value="AcylCoA_DH/oxidase_NM_dom_sf"/>
</dbReference>
<dbReference type="Pfam" id="PF18158">
    <property type="entry name" value="AidB_N"/>
    <property type="match status" value="1"/>
</dbReference>
<keyword evidence="5" id="KW-0560">Oxidoreductase</keyword>
<keyword evidence="4 5" id="KW-0274">FAD</keyword>
<dbReference type="Proteomes" id="UP001205906">
    <property type="component" value="Unassembled WGS sequence"/>
</dbReference>
<evidence type="ECO:0000313" key="10">
    <source>
        <dbReference type="Proteomes" id="UP001205906"/>
    </source>
</evidence>
<feature type="domain" description="Acyl-CoA dehydrogenase/oxidase C-terminal" evidence="6">
    <location>
        <begin position="290"/>
        <end position="445"/>
    </location>
</feature>
<dbReference type="EMBL" id="JAMXQS010000002">
    <property type="protein sequence ID" value="MCO6049167.1"/>
    <property type="molecule type" value="Genomic_DNA"/>
</dbReference>
<dbReference type="InterPro" id="IPR036250">
    <property type="entry name" value="AcylCo_DH-like_C"/>
</dbReference>
<evidence type="ECO:0000259" key="6">
    <source>
        <dbReference type="Pfam" id="PF00441"/>
    </source>
</evidence>
<dbReference type="InterPro" id="IPR009075">
    <property type="entry name" value="AcylCo_DH/oxidase_C"/>
</dbReference>
<comment type="caution">
    <text evidence="9">The sequence shown here is derived from an EMBL/GenBank/DDBJ whole genome shotgun (WGS) entry which is preliminary data.</text>
</comment>
<dbReference type="Gene3D" id="2.40.110.20">
    <property type="match status" value="1"/>
</dbReference>
<dbReference type="PANTHER" id="PTHR42707:SF3">
    <property type="entry name" value="ACYL-COA DEHYDROGENASE AIDB-RELATED"/>
    <property type="match status" value="1"/>
</dbReference>
<feature type="domain" description="Acyl-CoA oxidase/dehydrogenase middle" evidence="7">
    <location>
        <begin position="187"/>
        <end position="280"/>
    </location>
</feature>
<dbReference type="RefSeq" id="WP_252816641.1">
    <property type="nucleotide sequence ID" value="NZ_JAMXQS010000002.1"/>
</dbReference>
<organism evidence="9 10">
    <name type="scientific">Mesorhizobium liriopis</name>
    <dbReference type="NCBI Taxonomy" id="2953882"/>
    <lineage>
        <taxon>Bacteria</taxon>
        <taxon>Pseudomonadati</taxon>
        <taxon>Pseudomonadota</taxon>
        <taxon>Alphaproteobacteria</taxon>
        <taxon>Hyphomicrobiales</taxon>
        <taxon>Phyllobacteriaceae</taxon>
        <taxon>Mesorhizobium</taxon>
    </lineage>
</organism>
<evidence type="ECO:0000259" key="7">
    <source>
        <dbReference type="Pfam" id="PF02770"/>
    </source>
</evidence>
<evidence type="ECO:0000256" key="2">
    <source>
        <dbReference type="ARBA" id="ARBA00009347"/>
    </source>
</evidence>
<dbReference type="Gene3D" id="1.20.140.10">
    <property type="entry name" value="Butyryl-CoA Dehydrogenase, subunit A, domain 3"/>
    <property type="match status" value="1"/>
</dbReference>
<accession>A0ABT1C2V8</accession>
<proteinExistence type="inferred from homology"/>
<evidence type="ECO:0000256" key="4">
    <source>
        <dbReference type="ARBA" id="ARBA00022827"/>
    </source>
</evidence>
<dbReference type="SUPFAM" id="SSF47203">
    <property type="entry name" value="Acyl-CoA dehydrogenase C-terminal domain-like"/>
    <property type="match status" value="1"/>
</dbReference>
<evidence type="ECO:0000256" key="3">
    <source>
        <dbReference type="ARBA" id="ARBA00022630"/>
    </source>
</evidence>
<dbReference type="InterPro" id="IPR052904">
    <property type="entry name" value="Acyl-CoA_dehydrogenase-like"/>
</dbReference>
<dbReference type="Gene3D" id="6.10.250.600">
    <property type="match status" value="1"/>
</dbReference>
<evidence type="ECO:0000256" key="1">
    <source>
        <dbReference type="ARBA" id="ARBA00001974"/>
    </source>
</evidence>
<keyword evidence="10" id="KW-1185">Reference proteome</keyword>
<protein>
    <submittedName>
        <fullName evidence="9">Acyl-CoA dehydrogenase family protein</fullName>
    </submittedName>
</protein>
<dbReference type="PROSITE" id="PS00072">
    <property type="entry name" value="ACYL_COA_DH_1"/>
    <property type="match status" value="1"/>
</dbReference>
<reference evidence="9 10" key="1">
    <citation type="submission" date="2022-06" db="EMBL/GenBank/DDBJ databases">
        <title>Mesorhizobium sp. strain RP14 Genome sequencing and assembly.</title>
        <authorList>
            <person name="Kim I."/>
        </authorList>
    </citation>
    <scope>NUCLEOTIDE SEQUENCE [LARGE SCALE GENOMIC DNA]</scope>
    <source>
        <strain evidence="10">RP14(2022)</strain>
    </source>
</reference>
<dbReference type="InterPro" id="IPR041504">
    <property type="entry name" value="AidB_N"/>
</dbReference>
<feature type="domain" description="Adaptive response protein AidB N-terminal" evidence="8">
    <location>
        <begin position="17"/>
        <end position="172"/>
    </location>
</feature>
<comment type="similarity">
    <text evidence="2 5">Belongs to the acyl-CoA dehydrogenase family.</text>
</comment>
<gene>
    <name evidence="9" type="ORF">NGM99_05110</name>
</gene>
<dbReference type="PANTHER" id="PTHR42707">
    <property type="entry name" value="ACYL-COA DEHYDROGENASE"/>
    <property type="match status" value="1"/>
</dbReference>
<name>A0ABT1C2V8_9HYPH</name>
<dbReference type="InterPro" id="IPR006089">
    <property type="entry name" value="Acyl-CoA_DH_CS"/>
</dbReference>